<dbReference type="InterPro" id="IPR020615">
    <property type="entry name" value="Thiolase_acyl_enz_int_AS"/>
</dbReference>
<dbReference type="InterPro" id="IPR020610">
    <property type="entry name" value="Thiolase_AS"/>
</dbReference>
<evidence type="ECO:0000256" key="1">
    <source>
        <dbReference type="ARBA" id="ARBA00004173"/>
    </source>
</evidence>
<dbReference type="InterPro" id="IPR011333">
    <property type="entry name" value="SKP1/BTB/POZ_sf"/>
</dbReference>
<dbReference type="STRING" id="34475.A0A4Y9Z834"/>
<feature type="region of interest" description="Disordered" evidence="11">
    <location>
        <begin position="522"/>
        <end position="548"/>
    </location>
</feature>
<evidence type="ECO:0000313" key="13">
    <source>
        <dbReference type="EMBL" id="TFY69971.1"/>
    </source>
</evidence>
<organism evidence="13 14">
    <name type="scientific">Rhodofomes roseus</name>
    <dbReference type="NCBI Taxonomy" id="34475"/>
    <lineage>
        <taxon>Eukaryota</taxon>
        <taxon>Fungi</taxon>
        <taxon>Dikarya</taxon>
        <taxon>Basidiomycota</taxon>
        <taxon>Agaricomycotina</taxon>
        <taxon>Agaricomycetes</taxon>
        <taxon>Polyporales</taxon>
        <taxon>Rhodofomes</taxon>
    </lineage>
</organism>
<dbReference type="GO" id="GO:0006635">
    <property type="term" value="P:fatty acid beta-oxidation"/>
    <property type="evidence" value="ECO:0007669"/>
    <property type="project" value="TreeGrafter"/>
</dbReference>
<feature type="region of interest" description="Disordered" evidence="11">
    <location>
        <begin position="728"/>
        <end position="755"/>
    </location>
</feature>
<protein>
    <recommendedName>
        <fullName evidence="4">acetyl-CoA C-acetyltransferase</fullName>
        <ecNumber evidence="4">2.3.1.9</ecNumber>
    </recommendedName>
</protein>
<dbReference type="PROSITE" id="PS00099">
    <property type="entry name" value="THIOLASE_3"/>
    <property type="match status" value="1"/>
</dbReference>
<feature type="compositionally biased region" description="Polar residues" evidence="11">
    <location>
        <begin position="933"/>
        <end position="955"/>
    </location>
</feature>
<dbReference type="NCBIfam" id="TIGR01930">
    <property type="entry name" value="AcCoA-C-Actrans"/>
    <property type="match status" value="1"/>
</dbReference>
<dbReference type="GO" id="GO:0005739">
    <property type="term" value="C:mitochondrion"/>
    <property type="evidence" value="ECO:0007669"/>
    <property type="project" value="UniProtKB-SubCell"/>
</dbReference>
<evidence type="ECO:0000259" key="12">
    <source>
        <dbReference type="PROSITE" id="PS50097"/>
    </source>
</evidence>
<feature type="region of interest" description="Disordered" evidence="11">
    <location>
        <begin position="843"/>
        <end position="1021"/>
    </location>
</feature>
<feature type="compositionally biased region" description="Acidic residues" evidence="11">
    <location>
        <begin position="525"/>
        <end position="547"/>
    </location>
</feature>
<evidence type="ECO:0000256" key="6">
    <source>
        <dbReference type="ARBA" id="ARBA00022723"/>
    </source>
</evidence>
<dbReference type="InterPro" id="IPR016039">
    <property type="entry name" value="Thiolase-like"/>
</dbReference>
<evidence type="ECO:0000256" key="5">
    <source>
        <dbReference type="ARBA" id="ARBA00022679"/>
    </source>
</evidence>
<keyword evidence="8" id="KW-0630">Potassium</keyword>
<feature type="compositionally biased region" description="Low complexity" evidence="11">
    <location>
        <begin position="737"/>
        <end position="755"/>
    </location>
</feature>
<comment type="caution">
    <text evidence="13">The sequence shown here is derived from an EMBL/GenBank/DDBJ whole genome shotgun (WGS) entry which is preliminary data.</text>
</comment>
<accession>A0A4Y9Z834</accession>
<reference evidence="13 14" key="1">
    <citation type="submission" date="2019-01" db="EMBL/GenBank/DDBJ databases">
        <title>Genome sequencing of the rare red list fungi Fomitopsis rosea.</title>
        <authorList>
            <person name="Buettner E."/>
            <person name="Kellner H."/>
        </authorList>
    </citation>
    <scope>NUCLEOTIDE SEQUENCE [LARGE SCALE GENOMIC DNA]</scope>
    <source>
        <strain evidence="13 14">DSM 105464</strain>
    </source>
</reference>
<feature type="domain" description="BTB" evidence="12">
    <location>
        <begin position="758"/>
        <end position="830"/>
    </location>
</feature>
<dbReference type="SUPFAM" id="SSF53901">
    <property type="entry name" value="Thiolase-like"/>
    <property type="match status" value="2"/>
</dbReference>
<evidence type="ECO:0000256" key="2">
    <source>
        <dbReference type="ARBA" id="ARBA00010982"/>
    </source>
</evidence>
<gene>
    <name evidence="13" type="ORF">EVJ58_g80</name>
</gene>
<dbReference type="EMBL" id="SEKV01000002">
    <property type="protein sequence ID" value="TFY69971.1"/>
    <property type="molecule type" value="Genomic_DNA"/>
</dbReference>
<evidence type="ECO:0000256" key="9">
    <source>
        <dbReference type="ARBA" id="ARBA00023128"/>
    </source>
</evidence>
<keyword evidence="7" id="KW-0809">Transit peptide</keyword>
<dbReference type="PANTHER" id="PTHR18919">
    <property type="entry name" value="ACETYL-COA C-ACYLTRANSFERASE"/>
    <property type="match status" value="1"/>
</dbReference>
<dbReference type="GO" id="GO:0046872">
    <property type="term" value="F:metal ion binding"/>
    <property type="evidence" value="ECO:0007669"/>
    <property type="project" value="UniProtKB-KW"/>
</dbReference>
<sequence>MLAARLASSPSAPISASRRLASFVRHMSSHEVVIVSASRTPVGSFNGNLKALTAPQLGVTALKHAIEKSKVNPELIEEIYYGNVVQAGVGQSPARQVALGAGLSPKSDATTVNKVCASGMKAVMLAAQTIQTGYKSVVAAGGMESMSNAPFLLPRQNPVFGKFETKDALQTDGLWDVYNDFAMGNCGEVAAEKHQISRESQDAHAIESFRRAERAWKAGAFDAEIAPVTIKGKKGDTIVAEDEQYKRVIYEKIPTLNPAFKKGGSITPANSSPLNDGASALILMSAEKAKELGIQPLAKIISYADAGLDPIDFPIAPTVALPKALERANLKLEDISLFEINEAFSVVVRIAEKVLGIDPAKINVNGGAVALGHAIGNSGSRIIVSLVHALKSGEYGAAGVCNGGGAASAIVIQKLPRTARLPRPSVSPIATPLAVVDLYTPVIFVLHFRVLVKWFQLWRTGLGVALFSVHSYCSRIHACGRQAQLDPFRRVVSSTDAGGVEHQTVAFEWVVRDVHRLRDFVESPDAPDDIAGESEEGEGTSPETDDFEILKETPIIGDGKFKLEIGTSVSAPETTDPASSPNTRSHAPTLSLYITSLMMDYANADYEMCTSMFAAIKCQDDRVGERGARADWAWEYWHNGWVFRQESEVWECPLPPLSSLLENPRIKETDSFVICVQMHSPVGPFFPQQPSAYYVPRDLLEGLEASLDNPNTGDVQFVCLERRDAQESAVEQEPATPSTAGPSSHVSSASHASGPQTVARKRIIWAHADILTKRSEYFATMLGSSFLENSTAPLHPGERKIYSVIVEEADFVTIYWLLKFVYANWLLFRKEDDPREAVDGIGAGWSARGLSTPGAPDEWEWKTFSKGSPPESAGVSDARSVTSAESARSNGGKSVSPQSKDKRTFDSRQSSAQAPMPTTPSKSTSAPKVASRSPATQTRRPGASSTPGGQNTLTVSPSAPAAPSSRGAKDVPVPISPSGGAFAAPLHYPISPRQQRQRSHPPAASTPDPHPHPTLPPPPASALSMYQVAHRYGMPGLASLAMEHIMSTITPQSSFAVLLATSTWDELHSLVEDYVVEKWEEVSVSEEFEQCCEEVAGGEWGPEGGKTLMTLFRRLRSPSITA</sequence>
<comment type="subunit">
    <text evidence="3">Homotetramer.</text>
</comment>
<keyword evidence="6" id="KW-0479">Metal-binding</keyword>
<dbReference type="InterPro" id="IPR002155">
    <property type="entry name" value="Thiolase"/>
</dbReference>
<evidence type="ECO:0000256" key="8">
    <source>
        <dbReference type="ARBA" id="ARBA00022958"/>
    </source>
</evidence>
<dbReference type="Gene3D" id="3.30.710.10">
    <property type="entry name" value="Potassium Channel Kv1.1, Chain A"/>
    <property type="match status" value="1"/>
</dbReference>
<evidence type="ECO:0000256" key="4">
    <source>
        <dbReference type="ARBA" id="ARBA00012705"/>
    </source>
</evidence>
<keyword evidence="9" id="KW-0496">Mitochondrion</keyword>
<dbReference type="PANTHER" id="PTHR18919:SF156">
    <property type="entry name" value="ACETYL-COA ACETYLTRANSFERASE, MITOCHONDRIAL"/>
    <property type="match status" value="1"/>
</dbReference>
<dbReference type="PROSITE" id="PS50097">
    <property type="entry name" value="BTB"/>
    <property type="match status" value="1"/>
</dbReference>
<dbReference type="PROSITE" id="PS00098">
    <property type="entry name" value="THIOLASE_1"/>
    <property type="match status" value="1"/>
</dbReference>
<feature type="compositionally biased region" description="Low complexity" evidence="11">
    <location>
        <begin position="956"/>
        <end position="965"/>
    </location>
</feature>
<dbReference type="EC" id="2.3.1.9" evidence="4"/>
<evidence type="ECO:0000256" key="11">
    <source>
        <dbReference type="SAM" id="MobiDB-lite"/>
    </source>
</evidence>
<keyword evidence="10" id="KW-0012">Acyltransferase</keyword>
<dbReference type="CDD" id="cd00751">
    <property type="entry name" value="thiolase"/>
    <property type="match status" value="1"/>
</dbReference>
<dbReference type="InterPro" id="IPR020616">
    <property type="entry name" value="Thiolase_N"/>
</dbReference>
<evidence type="ECO:0000313" key="14">
    <source>
        <dbReference type="Proteomes" id="UP000298390"/>
    </source>
</evidence>
<dbReference type="InterPro" id="IPR000210">
    <property type="entry name" value="BTB/POZ_dom"/>
</dbReference>
<name>A0A4Y9Z834_9APHY</name>
<dbReference type="Proteomes" id="UP000298390">
    <property type="component" value="Unassembled WGS sequence"/>
</dbReference>
<dbReference type="AlphaFoldDB" id="A0A4Y9Z834"/>
<proteinExistence type="inferred from homology"/>
<dbReference type="Pfam" id="PF02803">
    <property type="entry name" value="Thiolase_C"/>
    <property type="match status" value="1"/>
</dbReference>
<evidence type="ECO:0000256" key="3">
    <source>
        <dbReference type="ARBA" id="ARBA00011881"/>
    </source>
</evidence>
<dbReference type="GO" id="GO:0003985">
    <property type="term" value="F:acetyl-CoA C-acetyltransferase activity"/>
    <property type="evidence" value="ECO:0007669"/>
    <property type="project" value="UniProtKB-EC"/>
</dbReference>
<dbReference type="FunFam" id="3.40.47.10:FF:000007">
    <property type="entry name" value="acetyl-CoA acetyltransferase, mitochondrial"/>
    <property type="match status" value="1"/>
</dbReference>
<dbReference type="InterPro" id="IPR020617">
    <property type="entry name" value="Thiolase_C"/>
</dbReference>
<evidence type="ECO:0000256" key="10">
    <source>
        <dbReference type="ARBA" id="ARBA00023315"/>
    </source>
</evidence>
<comment type="similarity">
    <text evidence="2">Belongs to the thiolase-like superfamily. Thiolase family.</text>
</comment>
<feature type="compositionally biased region" description="Polar residues" evidence="11">
    <location>
        <begin position="879"/>
        <end position="898"/>
    </location>
</feature>
<dbReference type="Pfam" id="PF00108">
    <property type="entry name" value="Thiolase_N"/>
    <property type="match status" value="1"/>
</dbReference>
<comment type="subcellular location">
    <subcellularLocation>
        <location evidence="1">Mitochondrion</location>
    </subcellularLocation>
</comment>
<evidence type="ECO:0000256" key="7">
    <source>
        <dbReference type="ARBA" id="ARBA00022946"/>
    </source>
</evidence>
<dbReference type="Gene3D" id="3.40.47.10">
    <property type="match status" value="2"/>
</dbReference>
<keyword evidence="5" id="KW-0808">Transferase</keyword>